<dbReference type="FunFam" id="3.90.230.10:FF:000007">
    <property type="entry name" value="Xaa-Pro aminopeptidase P"/>
    <property type="match status" value="1"/>
</dbReference>
<dbReference type="Proteomes" id="UP001054837">
    <property type="component" value="Unassembled WGS sequence"/>
</dbReference>
<comment type="cofactor">
    <cofactor evidence="1">
        <name>Mn(2+)</name>
        <dbReference type="ChEBI" id="CHEBI:29035"/>
    </cofactor>
</comment>
<name>A0AAV4PAZ8_9ARAC</name>
<feature type="domain" description="Creatinase N-terminal" evidence="7">
    <location>
        <begin position="10"/>
        <end position="148"/>
    </location>
</feature>
<dbReference type="FunFam" id="3.40.350.10:FF:000001">
    <property type="entry name" value="Putative xaa-Pro aminopeptidase 1"/>
    <property type="match status" value="1"/>
</dbReference>
<keyword evidence="9" id="KW-1185">Reference proteome</keyword>
<gene>
    <name evidence="8" type="primary">XPNPEP1</name>
    <name evidence="8" type="ORF">CDAR_203781</name>
</gene>
<dbReference type="AlphaFoldDB" id="A0AAV4PAZ8"/>
<keyword evidence="8" id="KW-0645">Protease</keyword>
<dbReference type="Pfam" id="PF01321">
    <property type="entry name" value="Creatinase_N"/>
    <property type="match status" value="1"/>
</dbReference>
<comment type="similarity">
    <text evidence="2">Belongs to the peptidase M24B family.</text>
</comment>
<dbReference type="Gene3D" id="3.90.230.10">
    <property type="entry name" value="Creatinase/methionine aminopeptidase superfamily"/>
    <property type="match status" value="1"/>
</dbReference>
<evidence type="ECO:0000256" key="1">
    <source>
        <dbReference type="ARBA" id="ARBA00001936"/>
    </source>
</evidence>
<dbReference type="CDD" id="cd01085">
    <property type="entry name" value="APP"/>
    <property type="match status" value="1"/>
</dbReference>
<dbReference type="InterPro" id="IPR036005">
    <property type="entry name" value="Creatinase/aminopeptidase-like"/>
</dbReference>
<feature type="domain" description="Peptidase M24" evidence="6">
    <location>
        <begin position="326"/>
        <end position="541"/>
    </location>
</feature>
<evidence type="ECO:0000256" key="5">
    <source>
        <dbReference type="ARBA" id="ARBA00023211"/>
    </source>
</evidence>
<comment type="caution">
    <text evidence="8">The sequence shown here is derived from an EMBL/GenBank/DDBJ whole genome shotgun (WGS) entry which is preliminary data.</text>
</comment>
<dbReference type="SUPFAM" id="SSF55920">
    <property type="entry name" value="Creatinase/aminopeptidase"/>
    <property type="match status" value="1"/>
</dbReference>
<dbReference type="EMBL" id="BPLQ01002464">
    <property type="protein sequence ID" value="GIX93153.1"/>
    <property type="molecule type" value="Genomic_DNA"/>
</dbReference>
<keyword evidence="5" id="KW-0464">Manganese</keyword>
<dbReference type="PANTHER" id="PTHR43763:SF20">
    <property type="entry name" value="XAA-PRO AMINOPEPTIDASE APEPP"/>
    <property type="match status" value="1"/>
</dbReference>
<evidence type="ECO:0000313" key="8">
    <source>
        <dbReference type="EMBL" id="GIX93153.1"/>
    </source>
</evidence>
<evidence type="ECO:0000313" key="9">
    <source>
        <dbReference type="Proteomes" id="UP001054837"/>
    </source>
</evidence>
<dbReference type="InterPro" id="IPR033740">
    <property type="entry name" value="Pept_M24B"/>
</dbReference>
<keyword evidence="4" id="KW-0378">Hydrolase</keyword>
<dbReference type="InterPro" id="IPR000994">
    <property type="entry name" value="Pept_M24"/>
</dbReference>
<dbReference type="InterPro" id="IPR000587">
    <property type="entry name" value="Creatinase_N"/>
</dbReference>
<accession>A0AAV4PAZ8</accession>
<dbReference type="GO" id="GO:0046872">
    <property type="term" value="F:metal ion binding"/>
    <property type="evidence" value="ECO:0007669"/>
    <property type="project" value="UniProtKB-KW"/>
</dbReference>
<dbReference type="Gene3D" id="3.40.350.10">
    <property type="entry name" value="Creatinase/prolidase N-terminal domain"/>
    <property type="match status" value="2"/>
</dbReference>
<organism evidence="8 9">
    <name type="scientific">Caerostris darwini</name>
    <dbReference type="NCBI Taxonomy" id="1538125"/>
    <lineage>
        <taxon>Eukaryota</taxon>
        <taxon>Metazoa</taxon>
        <taxon>Ecdysozoa</taxon>
        <taxon>Arthropoda</taxon>
        <taxon>Chelicerata</taxon>
        <taxon>Arachnida</taxon>
        <taxon>Araneae</taxon>
        <taxon>Araneomorphae</taxon>
        <taxon>Entelegynae</taxon>
        <taxon>Araneoidea</taxon>
        <taxon>Araneidae</taxon>
        <taxon>Caerostris</taxon>
    </lineage>
</organism>
<reference evidence="8 9" key="1">
    <citation type="submission" date="2021-06" db="EMBL/GenBank/DDBJ databases">
        <title>Caerostris darwini draft genome.</title>
        <authorList>
            <person name="Kono N."/>
            <person name="Arakawa K."/>
        </authorList>
    </citation>
    <scope>NUCLEOTIDE SEQUENCE [LARGE SCALE GENOMIC DNA]</scope>
</reference>
<dbReference type="SUPFAM" id="SSF53092">
    <property type="entry name" value="Creatinase/prolidase N-terminal domain"/>
    <property type="match status" value="1"/>
</dbReference>
<dbReference type="GO" id="GO:0005737">
    <property type="term" value="C:cytoplasm"/>
    <property type="evidence" value="ECO:0007669"/>
    <property type="project" value="UniProtKB-ARBA"/>
</dbReference>
<proteinExistence type="inferred from homology"/>
<evidence type="ECO:0000256" key="4">
    <source>
        <dbReference type="ARBA" id="ARBA00022801"/>
    </source>
</evidence>
<dbReference type="PANTHER" id="PTHR43763">
    <property type="entry name" value="XAA-PRO AMINOPEPTIDASE 1"/>
    <property type="match status" value="1"/>
</dbReference>
<keyword evidence="3" id="KW-0479">Metal-binding</keyword>
<evidence type="ECO:0000256" key="2">
    <source>
        <dbReference type="ARBA" id="ARBA00008766"/>
    </source>
</evidence>
<evidence type="ECO:0000256" key="3">
    <source>
        <dbReference type="ARBA" id="ARBA00022723"/>
    </source>
</evidence>
<dbReference type="GO" id="GO:0070006">
    <property type="term" value="F:metalloaminopeptidase activity"/>
    <property type="evidence" value="ECO:0007669"/>
    <property type="project" value="InterPro"/>
</dbReference>
<dbReference type="InterPro" id="IPR029149">
    <property type="entry name" value="Creatin/AminoP/Spt16_N"/>
</dbReference>
<evidence type="ECO:0000259" key="7">
    <source>
        <dbReference type="Pfam" id="PF01321"/>
    </source>
</evidence>
<dbReference type="InterPro" id="IPR050422">
    <property type="entry name" value="X-Pro_aminopeptidase_P"/>
</dbReference>
<protein>
    <submittedName>
        <fullName evidence="8">Xaa-Pro aminopeptidase 1</fullName>
    </submittedName>
</protein>
<dbReference type="Pfam" id="PF16189">
    <property type="entry name" value="Creatinase_N_2"/>
    <property type="match status" value="1"/>
</dbReference>
<sequence>MPPKCTTALLKRLRNIMKNTNYVCQNLQAYFIPSCDAHQSEYIASCDQRRAFISGFTGSVGTAIVTQKCAALWTDGRYFLQAGQQLDENWELMKMGITGTPTFGQFLAKVLPVGSHVGVDPFLISYDCWETLFRELNDKGHSLIPVKDNLIDAIWDDQPVRPLNKVEHFEVNYAGKEWQKKVVEVREKMQKEGASILIITALDEIAWLFNLRGCDIPFNPVFFSYAVITLNSVFFFIDQKRLSPAARINLESKKEININLTYCSYDSLTDSLKNIIDENKEGKIWISKDSNYAVVSLIPEERRLLKVTPICLKKAIKTDEEIKCSQNAHMKDGVALCEYFCWLSKEAHKGNLTEIDGVKKLEDFKKLQHNYMGPSFETISSSGPNGAVIHYKPTEETNRKISPDEIYLCDCGSQYSDGGTTDVTRTYHFGTPTAFQKVCYTLVLKGHISLSSAVFPKLIPGYRLDSFARRALWEHGMDYSHGTGHGVGAYLNVHEGPMGISYRTLPNDPGLQPGMILSIEPGFYKDGDFGVRLENLAVVKEAETPHDFQKTGFHHI</sequence>
<keyword evidence="8" id="KW-0031">Aminopeptidase</keyword>
<evidence type="ECO:0000259" key="6">
    <source>
        <dbReference type="Pfam" id="PF00557"/>
    </source>
</evidence>
<dbReference type="Pfam" id="PF00557">
    <property type="entry name" value="Peptidase_M24"/>
    <property type="match status" value="1"/>
</dbReference>